<evidence type="ECO:0000313" key="4">
    <source>
        <dbReference type="Proteomes" id="UP000221011"/>
    </source>
</evidence>
<dbReference type="EMBL" id="CP022685">
    <property type="protein sequence ID" value="ATL32162.1"/>
    <property type="molecule type" value="Genomic_DNA"/>
</dbReference>
<sequence length="62" mass="7115">MTESAPQEPVEAEQPEQPAKKAMRLEEKFPRALWVRLIIYVAVGHIFAAFIYLLFELGAQNQ</sequence>
<reference evidence="3 4" key="1">
    <citation type="submission" date="2017-08" db="EMBL/GenBank/DDBJ databases">
        <title>Complete Genome Sequence of Streptomyces formicae KY5, the formicamycin producer.</title>
        <authorList>
            <person name="Holmes N.A."/>
            <person name="Devine R."/>
            <person name="Qin Z."/>
            <person name="Seipke R.F."/>
            <person name="Wilkinson B."/>
            <person name="Hutchings M.I."/>
        </authorList>
    </citation>
    <scope>NUCLEOTIDE SEQUENCE [LARGE SCALE GENOMIC DNA]</scope>
    <source>
        <strain evidence="3 4">KY5</strain>
    </source>
</reference>
<organism evidence="3 4">
    <name type="scientific">Streptomyces formicae</name>
    <dbReference type="NCBI Taxonomy" id="1616117"/>
    <lineage>
        <taxon>Bacteria</taxon>
        <taxon>Bacillati</taxon>
        <taxon>Actinomycetota</taxon>
        <taxon>Actinomycetes</taxon>
        <taxon>Kitasatosporales</taxon>
        <taxon>Streptomycetaceae</taxon>
        <taxon>Streptomyces</taxon>
    </lineage>
</organism>
<dbReference type="AlphaFoldDB" id="A0A291QKR4"/>
<dbReference type="Proteomes" id="UP000221011">
    <property type="component" value="Chromosome"/>
</dbReference>
<keyword evidence="2" id="KW-1133">Transmembrane helix</keyword>
<evidence type="ECO:0008006" key="5">
    <source>
        <dbReference type="Google" id="ProtNLM"/>
    </source>
</evidence>
<keyword evidence="4" id="KW-1185">Reference proteome</keyword>
<feature type="transmembrane region" description="Helical" evidence="2">
    <location>
        <begin position="33"/>
        <end position="55"/>
    </location>
</feature>
<gene>
    <name evidence="3" type="ORF">KY5_7144</name>
</gene>
<evidence type="ECO:0000313" key="3">
    <source>
        <dbReference type="EMBL" id="ATL32162.1"/>
    </source>
</evidence>
<dbReference type="KEGG" id="sfk:KY5_7144"/>
<dbReference type="InterPro" id="IPR046129">
    <property type="entry name" value="DUF6126"/>
</dbReference>
<name>A0A291QKR4_9ACTN</name>
<evidence type="ECO:0000256" key="1">
    <source>
        <dbReference type="SAM" id="MobiDB-lite"/>
    </source>
</evidence>
<keyword evidence="2" id="KW-0812">Transmembrane</keyword>
<keyword evidence="2" id="KW-0472">Membrane</keyword>
<evidence type="ECO:0000256" key="2">
    <source>
        <dbReference type="SAM" id="Phobius"/>
    </source>
</evidence>
<proteinExistence type="predicted"/>
<dbReference type="Pfam" id="PF19621">
    <property type="entry name" value="DUF6126"/>
    <property type="match status" value="1"/>
</dbReference>
<feature type="region of interest" description="Disordered" evidence="1">
    <location>
        <begin position="1"/>
        <end position="22"/>
    </location>
</feature>
<protein>
    <recommendedName>
        <fullName evidence="5">Small hydrophobic protein</fullName>
    </recommendedName>
</protein>
<accession>A0A291QKR4</accession>